<proteinExistence type="predicted"/>
<reference evidence="1" key="2">
    <citation type="submission" date="2020-07" db="EMBL/GenBank/DDBJ databases">
        <authorList>
            <person name="Vera ALvarez R."/>
            <person name="Arias-Moreno D.M."/>
            <person name="Jimenez-Jacinto V."/>
            <person name="Jimenez-Bremont J.F."/>
            <person name="Swaminathan K."/>
            <person name="Moose S.P."/>
            <person name="Guerrero-Gonzalez M.L."/>
            <person name="Marino-Ramirez L."/>
            <person name="Landsman D."/>
            <person name="Rodriguez-Kessler M."/>
            <person name="Delgado-Sanchez P."/>
        </authorList>
    </citation>
    <scope>NUCLEOTIDE SEQUENCE</scope>
    <source>
        <tissue evidence="1">Cladode</tissue>
    </source>
</reference>
<organism evidence="1">
    <name type="scientific">Opuntia streptacantha</name>
    <name type="common">Prickly pear cactus</name>
    <name type="synonym">Opuntia cardona</name>
    <dbReference type="NCBI Taxonomy" id="393608"/>
    <lineage>
        <taxon>Eukaryota</taxon>
        <taxon>Viridiplantae</taxon>
        <taxon>Streptophyta</taxon>
        <taxon>Embryophyta</taxon>
        <taxon>Tracheophyta</taxon>
        <taxon>Spermatophyta</taxon>
        <taxon>Magnoliopsida</taxon>
        <taxon>eudicotyledons</taxon>
        <taxon>Gunneridae</taxon>
        <taxon>Pentapetalae</taxon>
        <taxon>Caryophyllales</taxon>
        <taxon>Cactineae</taxon>
        <taxon>Cactaceae</taxon>
        <taxon>Opuntioideae</taxon>
        <taxon>Opuntia</taxon>
    </lineage>
</organism>
<reference evidence="1" key="1">
    <citation type="journal article" date="2013" name="J. Plant Res.">
        <title>Effect of fungi and light on seed germination of three Opuntia species from semiarid lands of central Mexico.</title>
        <authorList>
            <person name="Delgado-Sanchez P."/>
            <person name="Jimenez-Bremont J.F."/>
            <person name="Guerrero-Gonzalez Mde L."/>
            <person name="Flores J."/>
        </authorList>
    </citation>
    <scope>NUCLEOTIDE SEQUENCE</scope>
    <source>
        <tissue evidence="1">Cladode</tissue>
    </source>
</reference>
<sequence length="117" mass="13472">MFDHYRARLLTQENATIQPLTSVSLALPLFLRSLLSWRLSSHILHPFCQNSSLNLLTHFLLSLHPLSHPTPPSNFAIPISSNVYATPDLGRRICQLHRYSHHLFCRLPPLPMHTYQP</sequence>
<evidence type="ECO:0000313" key="1">
    <source>
        <dbReference type="EMBL" id="MBA4643530.1"/>
    </source>
</evidence>
<name>A0A7C8ZJ57_OPUST</name>
<dbReference type="EMBL" id="GISG01134046">
    <property type="protein sequence ID" value="MBA4643530.1"/>
    <property type="molecule type" value="Transcribed_RNA"/>
</dbReference>
<dbReference type="AlphaFoldDB" id="A0A7C8ZJ57"/>
<protein>
    <submittedName>
        <fullName evidence="1">Uncharacterized protein</fullName>
    </submittedName>
</protein>
<accession>A0A7C8ZJ57</accession>